<dbReference type="InterPro" id="IPR006176">
    <property type="entry name" value="3-OHacyl-CoA_DH_NAD-bd"/>
</dbReference>
<organism evidence="4">
    <name type="scientific">marine metagenome</name>
    <dbReference type="NCBI Taxonomy" id="408172"/>
    <lineage>
        <taxon>unclassified sequences</taxon>
        <taxon>metagenomes</taxon>
        <taxon>ecological metagenomes</taxon>
    </lineage>
</organism>
<dbReference type="InterPro" id="IPR050136">
    <property type="entry name" value="FA_oxidation_alpha_subunit"/>
</dbReference>
<dbReference type="GO" id="GO:0004300">
    <property type="term" value="F:enoyl-CoA hydratase activity"/>
    <property type="evidence" value="ECO:0007669"/>
    <property type="project" value="TreeGrafter"/>
</dbReference>
<evidence type="ECO:0008006" key="5">
    <source>
        <dbReference type="Google" id="ProtNLM"/>
    </source>
</evidence>
<dbReference type="GO" id="GO:0070403">
    <property type="term" value="F:NAD+ binding"/>
    <property type="evidence" value="ECO:0007669"/>
    <property type="project" value="InterPro"/>
</dbReference>
<dbReference type="Pfam" id="PF02737">
    <property type="entry name" value="3HCDH_N"/>
    <property type="match status" value="1"/>
</dbReference>
<dbReference type="InterPro" id="IPR008927">
    <property type="entry name" value="6-PGluconate_DH-like_C_sf"/>
</dbReference>
<evidence type="ECO:0000259" key="2">
    <source>
        <dbReference type="Pfam" id="PF00725"/>
    </source>
</evidence>
<dbReference type="PANTHER" id="PTHR43612:SF3">
    <property type="entry name" value="TRIFUNCTIONAL ENZYME SUBUNIT ALPHA, MITOCHONDRIAL"/>
    <property type="match status" value="1"/>
</dbReference>
<proteinExistence type="predicted"/>
<dbReference type="Gene3D" id="1.10.1040.50">
    <property type="match status" value="1"/>
</dbReference>
<dbReference type="GO" id="GO:0006635">
    <property type="term" value="P:fatty acid beta-oxidation"/>
    <property type="evidence" value="ECO:0007669"/>
    <property type="project" value="TreeGrafter"/>
</dbReference>
<gene>
    <name evidence="4" type="ORF">METZ01_LOCUS51027</name>
</gene>
<dbReference type="FunFam" id="3.40.50.720:FF:000009">
    <property type="entry name" value="Fatty oxidation complex, alpha subunit"/>
    <property type="match status" value="1"/>
</dbReference>
<dbReference type="PANTHER" id="PTHR43612">
    <property type="entry name" value="TRIFUNCTIONAL ENZYME SUBUNIT ALPHA"/>
    <property type="match status" value="1"/>
</dbReference>
<dbReference type="InterPro" id="IPR036291">
    <property type="entry name" value="NAD(P)-bd_dom_sf"/>
</dbReference>
<dbReference type="SUPFAM" id="SSF51735">
    <property type="entry name" value="NAD(P)-binding Rossmann-fold domains"/>
    <property type="match status" value="1"/>
</dbReference>
<dbReference type="EMBL" id="UINC01002579">
    <property type="protein sequence ID" value="SUZ98173.1"/>
    <property type="molecule type" value="Genomic_DNA"/>
</dbReference>
<dbReference type="SUPFAM" id="SSF48179">
    <property type="entry name" value="6-phosphogluconate dehydrogenase C-terminal domain-like"/>
    <property type="match status" value="2"/>
</dbReference>
<evidence type="ECO:0000313" key="4">
    <source>
        <dbReference type="EMBL" id="SUZ98173.1"/>
    </source>
</evidence>
<accession>A0A381SAM3</accession>
<dbReference type="InterPro" id="IPR006108">
    <property type="entry name" value="3HC_DH_C"/>
</dbReference>
<dbReference type="GO" id="GO:0016509">
    <property type="term" value="F:long-chain (3S)-3-hydroxyacyl-CoA dehydrogenase (NAD+) activity"/>
    <property type="evidence" value="ECO:0007669"/>
    <property type="project" value="TreeGrafter"/>
</dbReference>
<dbReference type="Pfam" id="PF00725">
    <property type="entry name" value="3HCDH"/>
    <property type="match status" value="1"/>
</dbReference>
<reference evidence="4" key="1">
    <citation type="submission" date="2018-05" db="EMBL/GenBank/DDBJ databases">
        <authorList>
            <person name="Lanie J.A."/>
            <person name="Ng W.-L."/>
            <person name="Kazmierczak K.M."/>
            <person name="Andrzejewski T.M."/>
            <person name="Davidsen T.M."/>
            <person name="Wayne K.J."/>
            <person name="Tettelin H."/>
            <person name="Glass J.I."/>
            <person name="Rusch D."/>
            <person name="Podicherti R."/>
            <person name="Tsui H.-C.T."/>
            <person name="Winkler M.E."/>
        </authorList>
    </citation>
    <scope>NUCLEOTIDE SEQUENCE</scope>
</reference>
<evidence type="ECO:0000256" key="1">
    <source>
        <dbReference type="ARBA" id="ARBA00023002"/>
    </source>
</evidence>
<evidence type="ECO:0000259" key="3">
    <source>
        <dbReference type="Pfam" id="PF02737"/>
    </source>
</evidence>
<dbReference type="Gene3D" id="3.40.50.720">
    <property type="entry name" value="NAD(P)-binding Rossmann-like Domain"/>
    <property type="match status" value="1"/>
</dbReference>
<keyword evidence="1" id="KW-0560">Oxidoreductase</keyword>
<dbReference type="AlphaFoldDB" id="A0A381SAM3"/>
<name>A0A381SAM3_9ZZZZ</name>
<sequence>MINTFRSQLNEINSGASRPKNVDQTSVKKLGVLGSGLMGHGITYVSALSGIEVVMTDSSQENAEKGLSRIKDILHDSVKLGRTTQENAEKILNRITATDDYNNLQDCDLIIEAVFEDRDLKGQVTAQAEKIMDENGTFASNTSTLPISGLAEKSIRPEKFIGIHFFSPVHKMKLVEIIKGEKTNDETIAKAFDYVLKIRKIPIVVNDSRGFYTSRVFSTYTNEGLALLAEGNHPQEIESAGKKAGMPVGPLAVIDEVNLGLVARIRNQTRKDLAAEGKELPLVPADPVIDLMTETMNRLGRANGGGFYEYPKNGKKYLWPELQTHFPPAKDPLNQDEMIERILFIQAIETIRAYEENVVTSVADANIGSIFGWGFAPVKGGTLQFVNDYGIQQFEKRSQELAKKYGERFNPPKMLKEMASKKEMF</sequence>
<feature type="domain" description="3-hydroxyacyl-CoA dehydrogenase C-terminal" evidence="2">
    <location>
        <begin position="210"/>
        <end position="310"/>
    </location>
</feature>
<protein>
    <recommendedName>
        <fullName evidence="5">3-hydroxyacyl-CoA dehydrogenase NAD binding domain-containing protein</fullName>
    </recommendedName>
</protein>
<feature type="domain" description="3-hydroxyacyl-CoA dehydrogenase NAD binding" evidence="3">
    <location>
        <begin position="29"/>
        <end position="207"/>
    </location>
</feature>